<keyword evidence="4" id="KW-0808">Transferase</keyword>
<dbReference type="InterPro" id="IPR023370">
    <property type="entry name" value="TrmO-like_N"/>
</dbReference>
<dbReference type="GO" id="GO:0032259">
    <property type="term" value="P:methylation"/>
    <property type="evidence" value="ECO:0007669"/>
    <property type="project" value="UniProtKB-KW"/>
</dbReference>
<keyword evidence="1" id="KW-0949">S-adenosyl-L-methionine</keyword>
<dbReference type="SUPFAM" id="SSF118196">
    <property type="entry name" value="YaeB-like"/>
    <property type="match status" value="1"/>
</dbReference>
<dbReference type="InterPro" id="IPR036413">
    <property type="entry name" value="YaeB-like_sf"/>
</dbReference>
<evidence type="ECO:0000313" key="4">
    <source>
        <dbReference type="EMBL" id="WAI02015.1"/>
    </source>
</evidence>
<gene>
    <name evidence="4" type="ORF">OU421_03860</name>
</gene>
<dbReference type="GeneID" id="76834208"/>
<dbReference type="CDD" id="cd09281">
    <property type="entry name" value="UPF0066"/>
    <property type="match status" value="1"/>
</dbReference>
<dbReference type="Gene3D" id="2.40.30.70">
    <property type="entry name" value="YaeB-like"/>
    <property type="match status" value="1"/>
</dbReference>
<dbReference type="Pfam" id="PF01980">
    <property type="entry name" value="TrmO_N"/>
    <property type="match status" value="1"/>
</dbReference>
<dbReference type="AlphaFoldDB" id="A0A9X9S705"/>
<keyword evidence="4" id="KW-0489">Methyltransferase</keyword>
<evidence type="ECO:0000256" key="2">
    <source>
        <dbReference type="ARBA" id="ARBA00033753"/>
    </source>
</evidence>
<comment type="similarity">
    <text evidence="2">Belongs to the tRNA methyltransferase O family.</text>
</comment>
<accession>A0A9X9S705</accession>
<keyword evidence="5" id="KW-1185">Reference proteome</keyword>
<reference evidence="4" key="1">
    <citation type="submission" date="2022-11" db="EMBL/GenBank/DDBJ databases">
        <title>Complete genome sequence of Methanogenium organophilum DSM 3596.</title>
        <authorList>
            <person name="Chen S.-C."/>
            <person name="Lai S.-J."/>
            <person name="You Y.-T."/>
        </authorList>
    </citation>
    <scope>NUCLEOTIDE SEQUENCE</scope>
    <source>
        <strain evidence="4">DSM 3596</strain>
    </source>
</reference>
<dbReference type="RefSeq" id="WP_268187293.1">
    <property type="nucleotide sequence ID" value="NZ_CP113361.1"/>
</dbReference>
<feature type="domain" description="TsaA-like" evidence="3">
    <location>
        <begin position="14"/>
        <end position="138"/>
    </location>
</feature>
<dbReference type="EMBL" id="CP113361">
    <property type="protein sequence ID" value="WAI02015.1"/>
    <property type="molecule type" value="Genomic_DNA"/>
</dbReference>
<dbReference type="PANTHER" id="PTHR12818:SF0">
    <property type="entry name" value="TRNA (ADENINE(37)-N6)-METHYLTRANSFERASE"/>
    <property type="match status" value="1"/>
</dbReference>
<protein>
    <submittedName>
        <fullName evidence="4">SAM-dependent methyltransferase</fullName>
    </submittedName>
</protein>
<dbReference type="InterPro" id="IPR036414">
    <property type="entry name" value="YaeB_N_sf"/>
</dbReference>
<dbReference type="InterPro" id="IPR040372">
    <property type="entry name" value="YaeB-like"/>
</dbReference>
<dbReference type="PANTHER" id="PTHR12818">
    <property type="entry name" value="TRNA (ADENINE(37)-N6)-METHYLTRANSFERASE"/>
    <property type="match status" value="1"/>
</dbReference>
<organism evidence="4 5">
    <name type="scientific">Methanogenium organophilum</name>
    <dbReference type="NCBI Taxonomy" id="2199"/>
    <lineage>
        <taxon>Archaea</taxon>
        <taxon>Methanobacteriati</taxon>
        <taxon>Methanobacteriota</taxon>
        <taxon>Stenosarchaea group</taxon>
        <taxon>Methanomicrobia</taxon>
        <taxon>Methanomicrobiales</taxon>
        <taxon>Methanomicrobiaceae</taxon>
        <taxon>Methanogenium</taxon>
    </lineage>
</organism>
<evidence type="ECO:0000259" key="3">
    <source>
        <dbReference type="PROSITE" id="PS51668"/>
    </source>
</evidence>
<dbReference type="GO" id="GO:0008168">
    <property type="term" value="F:methyltransferase activity"/>
    <property type="evidence" value="ECO:0007669"/>
    <property type="project" value="UniProtKB-KW"/>
</dbReference>
<proteinExistence type="inferred from homology"/>
<dbReference type="Proteomes" id="UP001163096">
    <property type="component" value="Chromosome"/>
</dbReference>
<sequence>MESGKPMEIQEFILKPIGAVHTDGNTFSIEVAEPFRPALQGLEAFSHILVVWWGTNADTRENRHETICTKPYTHGPETIGIFATRSPVRPNPIAVTVVPVLDIDHETGIITVAFIDADDNTPVLDIKPYLPCTERVRDVRVPEWSAHWPAWYEENASFDWAAEFTFRP</sequence>
<evidence type="ECO:0000256" key="1">
    <source>
        <dbReference type="ARBA" id="ARBA00022691"/>
    </source>
</evidence>
<evidence type="ECO:0000313" key="5">
    <source>
        <dbReference type="Proteomes" id="UP001163096"/>
    </source>
</evidence>
<name>A0A9X9S705_METOG</name>
<dbReference type="PROSITE" id="PS51668">
    <property type="entry name" value="TSAA_2"/>
    <property type="match status" value="1"/>
</dbReference>
<dbReference type="KEGG" id="mou:OU421_03860"/>